<evidence type="ECO:0000259" key="2">
    <source>
        <dbReference type="Pfam" id="PF02036"/>
    </source>
</evidence>
<dbReference type="HAMAP" id="MF_02215">
    <property type="entry name" value="UbiJ"/>
    <property type="match status" value="1"/>
</dbReference>
<dbReference type="Proteomes" id="UP000500806">
    <property type="component" value="Chromosome"/>
</dbReference>
<comment type="subcellular location">
    <subcellularLocation>
        <location evidence="1">Cytoplasm</location>
    </subcellularLocation>
</comment>
<comment type="function">
    <text evidence="1">Required for ubiquinone (coenzyme Q) biosynthesis. Binds hydrophobic ubiquinone biosynthetic intermediates via its SCP2 domain and is essential for the stability of the Ubi complex. May constitute a docking platform where Ubi enzymes assemble and access their SCP2-bound polyprenyl substrates.</text>
</comment>
<evidence type="ECO:0000313" key="3">
    <source>
        <dbReference type="EMBL" id="QKM63373.1"/>
    </source>
</evidence>
<sequence>MNPVPPSSLSPPIAASVACQGINHVLRAEPWAMTELARHAGKVILLQLPVGNLYFELTSDGLLSALNQVDQPTLELAITADALSMMIGAPGNLRDQAMKAVKITGDADLAQLVGRLAGQVRWEYEEDLARVIGDAPAHFIVRQGKKFISSKQSAASDLLENAVEYVSEEKKILLNKRDFMIRKNELNELRDAVDRIDKRIQLLEQKAK</sequence>
<accession>A0A6M9Q4E6</accession>
<feature type="domain" description="SCP2" evidence="2">
    <location>
        <begin position="22"/>
        <end position="116"/>
    </location>
</feature>
<dbReference type="AlphaFoldDB" id="A0A6M9Q4E6"/>
<proteinExistence type="inferred from homology"/>
<protein>
    <recommendedName>
        <fullName evidence="1">Ubiquinone biosynthesis accessory factor UbiJ</fullName>
    </recommendedName>
</protein>
<keyword evidence="1" id="KW-0963">Cytoplasm</keyword>
<gene>
    <name evidence="1" type="primary">ubiJ</name>
    <name evidence="3" type="ORF">DCO16_10200</name>
</gene>
<keyword evidence="4" id="KW-1185">Reference proteome</keyword>
<dbReference type="InterPro" id="IPR038989">
    <property type="entry name" value="UbiJ"/>
</dbReference>
<dbReference type="EMBL" id="CP028941">
    <property type="protein sequence ID" value="QKM63373.1"/>
    <property type="molecule type" value="Genomic_DNA"/>
</dbReference>
<dbReference type="Pfam" id="PF02036">
    <property type="entry name" value="SCP2"/>
    <property type="match status" value="1"/>
</dbReference>
<dbReference type="InterPro" id="IPR003033">
    <property type="entry name" value="SCP2_sterol-bd_dom"/>
</dbReference>
<dbReference type="GO" id="GO:0005737">
    <property type="term" value="C:cytoplasm"/>
    <property type="evidence" value="ECO:0007669"/>
    <property type="project" value="UniProtKB-SubCell"/>
</dbReference>
<comment type="pathway">
    <text evidence="1">Cofactor biosynthesis; ubiquinone biosynthesis.</text>
</comment>
<organism evidence="3 4">
    <name type="scientific">Polynucleobacter antarcticus</name>
    <dbReference type="NCBI Taxonomy" id="1743162"/>
    <lineage>
        <taxon>Bacteria</taxon>
        <taxon>Pseudomonadati</taxon>
        <taxon>Pseudomonadota</taxon>
        <taxon>Betaproteobacteria</taxon>
        <taxon>Burkholderiales</taxon>
        <taxon>Burkholderiaceae</taxon>
        <taxon>Polynucleobacter</taxon>
    </lineage>
</organism>
<dbReference type="PANTHER" id="PTHR38693">
    <property type="entry name" value="UBIQUINONE BIOSYNTHESIS PROTEIN UBIJ"/>
    <property type="match status" value="1"/>
</dbReference>
<dbReference type="GO" id="GO:0006744">
    <property type="term" value="P:ubiquinone biosynthetic process"/>
    <property type="evidence" value="ECO:0007669"/>
    <property type="project" value="UniProtKB-UniRule"/>
</dbReference>
<evidence type="ECO:0000313" key="4">
    <source>
        <dbReference type="Proteomes" id="UP000500806"/>
    </source>
</evidence>
<keyword evidence="1" id="KW-0831">Ubiquinone biosynthesis</keyword>
<dbReference type="KEGG" id="pani:DCO16_10200"/>
<reference evidence="3 4" key="1">
    <citation type="submission" date="2018-04" db="EMBL/GenBank/DDBJ databases">
        <title>Polynucleobacter sp. LimPoW16 genome.</title>
        <authorList>
            <person name="Hahn M.W."/>
        </authorList>
    </citation>
    <scope>NUCLEOTIDE SEQUENCE [LARGE SCALE GENOMIC DNA]</scope>
    <source>
        <strain evidence="3 4">LimPoW16</strain>
    </source>
</reference>
<comment type="similarity">
    <text evidence="1">Belongs to the UbiJ family.</text>
</comment>
<evidence type="ECO:0000256" key="1">
    <source>
        <dbReference type="HAMAP-Rule" id="MF_02215"/>
    </source>
</evidence>
<dbReference type="PANTHER" id="PTHR38693:SF1">
    <property type="entry name" value="UBIQUINONE BIOSYNTHESIS ACCESSORY FACTOR UBIJ"/>
    <property type="match status" value="1"/>
</dbReference>
<dbReference type="UniPathway" id="UPA00232"/>
<name>A0A6M9Q4E6_9BURK</name>
<dbReference type="RefSeq" id="WP_217426665.1">
    <property type="nucleotide sequence ID" value="NZ_CBCSCD010000002.1"/>
</dbReference>